<comment type="caution">
    <text evidence="8">The sequence shown here is derived from an EMBL/GenBank/DDBJ whole genome shotgun (WGS) entry which is preliminary data.</text>
</comment>
<dbReference type="Pfam" id="PF13459">
    <property type="entry name" value="Fer4_15"/>
    <property type="match status" value="1"/>
</dbReference>
<evidence type="ECO:0000256" key="2">
    <source>
        <dbReference type="ARBA" id="ARBA00022448"/>
    </source>
</evidence>
<keyword evidence="7" id="KW-0003">3Fe-4S</keyword>
<keyword evidence="9" id="KW-1185">Reference proteome</keyword>
<evidence type="ECO:0000256" key="3">
    <source>
        <dbReference type="ARBA" id="ARBA00022723"/>
    </source>
</evidence>
<dbReference type="Gene3D" id="3.30.70.20">
    <property type="match status" value="1"/>
</dbReference>
<evidence type="ECO:0000256" key="1">
    <source>
        <dbReference type="ARBA" id="ARBA00001927"/>
    </source>
</evidence>
<dbReference type="PANTHER" id="PTHR36923:SF3">
    <property type="entry name" value="FERREDOXIN"/>
    <property type="match status" value="1"/>
</dbReference>
<dbReference type="Proteomes" id="UP001499967">
    <property type="component" value="Unassembled WGS sequence"/>
</dbReference>
<dbReference type="PANTHER" id="PTHR36923">
    <property type="entry name" value="FERREDOXIN"/>
    <property type="match status" value="1"/>
</dbReference>
<dbReference type="SUPFAM" id="SSF54862">
    <property type="entry name" value="4Fe-4S ferredoxins"/>
    <property type="match status" value="1"/>
</dbReference>
<dbReference type="InterPro" id="IPR051269">
    <property type="entry name" value="Fe-S_cluster_ET"/>
</dbReference>
<evidence type="ECO:0000313" key="8">
    <source>
        <dbReference type="EMBL" id="GAA0896027.1"/>
    </source>
</evidence>
<evidence type="ECO:0000313" key="9">
    <source>
        <dbReference type="Proteomes" id="UP001499967"/>
    </source>
</evidence>
<evidence type="ECO:0000256" key="4">
    <source>
        <dbReference type="ARBA" id="ARBA00022982"/>
    </source>
</evidence>
<evidence type="ECO:0000256" key="7">
    <source>
        <dbReference type="ARBA" id="ARBA00023291"/>
    </source>
</evidence>
<keyword evidence="6" id="KW-0411">Iron-sulfur</keyword>
<comment type="cofactor">
    <cofactor evidence="1">
        <name>[3Fe-4S] cluster</name>
        <dbReference type="ChEBI" id="CHEBI:21137"/>
    </cofactor>
</comment>
<accession>A0ABN1N799</accession>
<evidence type="ECO:0000256" key="6">
    <source>
        <dbReference type="ARBA" id="ARBA00023014"/>
    </source>
</evidence>
<proteinExistence type="predicted"/>
<gene>
    <name evidence="8" type="ORF">GCM10009559_53640</name>
</gene>
<keyword evidence="4" id="KW-0249">Electron transport</keyword>
<dbReference type="EMBL" id="BAAAHP010000165">
    <property type="protein sequence ID" value="GAA0896027.1"/>
    <property type="molecule type" value="Genomic_DNA"/>
</dbReference>
<reference evidence="8 9" key="1">
    <citation type="journal article" date="2019" name="Int. J. Syst. Evol. Microbiol.">
        <title>The Global Catalogue of Microorganisms (GCM) 10K type strain sequencing project: providing services to taxonomists for standard genome sequencing and annotation.</title>
        <authorList>
            <consortium name="The Broad Institute Genomics Platform"/>
            <consortium name="The Broad Institute Genome Sequencing Center for Infectious Disease"/>
            <person name="Wu L."/>
            <person name="Ma J."/>
        </authorList>
    </citation>
    <scope>NUCLEOTIDE SEQUENCE [LARGE SCALE GENOMIC DNA]</scope>
    <source>
        <strain evidence="8 9">JCM 11117</strain>
    </source>
</reference>
<name>A0ABN1N799_9PSEU</name>
<protein>
    <submittedName>
        <fullName evidence="8">Ferredoxin</fullName>
    </submittedName>
</protein>
<sequence>MGRMKVAVDFDLCESNAVCMGIVPEVFEVREDDFLYILDENPPESMRPRLEQAVASCPRAAISLVEDDS</sequence>
<evidence type="ECO:0000256" key="5">
    <source>
        <dbReference type="ARBA" id="ARBA00023004"/>
    </source>
</evidence>
<keyword evidence="3" id="KW-0479">Metal-binding</keyword>
<keyword evidence="2" id="KW-0813">Transport</keyword>
<keyword evidence="5" id="KW-0408">Iron</keyword>
<organism evidence="8 9">
    <name type="scientific">Pseudonocardia zijingensis</name>
    <dbReference type="NCBI Taxonomy" id="153376"/>
    <lineage>
        <taxon>Bacteria</taxon>
        <taxon>Bacillati</taxon>
        <taxon>Actinomycetota</taxon>
        <taxon>Actinomycetes</taxon>
        <taxon>Pseudonocardiales</taxon>
        <taxon>Pseudonocardiaceae</taxon>
        <taxon>Pseudonocardia</taxon>
    </lineage>
</organism>